<dbReference type="KEGG" id="rcu:8264751"/>
<dbReference type="PANTHER" id="PTHR34121:SF5">
    <property type="entry name" value="CENTROSOMAL PROTEIN OF 135 KDA-LIKE PROTEIN"/>
    <property type="match status" value="1"/>
</dbReference>
<proteinExistence type="predicted"/>
<dbReference type="EMBL" id="EQ973951">
    <property type="protein sequence ID" value="EEF37340.1"/>
    <property type="molecule type" value="Genomic_DNA"/>
</dbReference>
<dbReference type="Proteomes" id="UP000008311">
    <property type="component" value="Unassembled WGS sequence"/>
</dbReference>
<accession>B9SG94</accession>
<feature type="compositionally biased region" description="Basic and acidic residues" evidence="2">
    <location>
        <begin position="577"/>
        <end position="590"/>
    </location>
</feature>
<dbReference type="eggNOG" id="ENOG502R1YH">
    <property type="taxonomic scope" value="Eukaryota"/>
</dbReference>
<evidence type="ECO:0000313" key="3">
    <source>
        <dbReference type="EMBL" id="EEF37340.1"/>
    </source>
</evidence>
<evidence type="ECO:0000313" key="4">
    <source>
        <dbReference type="Proteomes" id="UP000008311"/>
    </source>
</evidence>
<keyword evidence="1" id="KW-0175">Coiled coil</keyword>
<dbReference type="STRING" id="3988.B9SG94"/>
<feature type="coiled-coil region" evidence="1">
    <location>
        <begin position="347"/>
        <end position="399"/>
    </location>
</feature>
<organism evidence="3 4">
    <name type="scientific">Ricinus communis</name>
    <name type="common">Castor bean</name>
    <dbReference type="NCBI Taxonomy" id="3988"/>
    <lineage>
        <taxon>Eukaryota</taxon>
        <taxon>Viridiplantae</taxon>
        <taxon>Streptophyta</taxon>
        <taxon>Embryophyta</taxon>
        <taxon>Tracheophyta</taxon>
        <taxon>Spermatophyta</taxon>
        <taxon>Magnoliopsida</taxon>
        <taxon>eudicotyledons</taxon>
        <taxon>Gunneridae</taxon>
        <taxon>Pentapetalae</taxon>
        <taxon>rosids</taxon>
        <taxon>fabids</taxon>
        <taxon>Malpighiales</taxon>
        <taxon>Euphorbiaceae</taxon>
        <taxon>Acalyphoideae</taxon>
        <taxon>Acalypheae</taxon>
        <taxon>Ricinus</taxon>
    </lineage>
</organism>
<dbReference type="FunCoup" id="B9SG94">
    <property type="interactions" value="22"/>
</dbReference>
<reference evidence="4" key="1">
    <citation type="journal article" date="2010" name="Nat. Biotechnol.">
        <title>Draft genome sequence of the oilseed species Ricinus communis.</title>
        <authorList>
            <person name="Chan A.P."/>
            <person name="Crabtree J."/>
            <person name="Zhao Q."/>
            <person name="Lorenzi H."/>
            <person name="Orvis J."/>
            <person name="Puiu D."/>
            <person name="Melake-Berhan A."/>
            <person name="Jones K.M."/>
            <person name="Redman J."/>
            <person name="Chen G."/>
            <person name="Cahoon E.B."/>
            <person name="Gedil M."/>
            <person name="Stanke M."/>
            <person name="Haas B.J."/>
            <person name="Wortman J.R."/>
            <person name="Fraser-Liggett C.M."/>
            <person name="Ravel J."/>
            <person name="Rabinowicz P.D."/>
        </authorList>
    </citation>
    <scope>NUCLEOTIDE SEQUENCE [LARGE SCALE GENOMIC DNA]</scope>
    <source>
        <strain evidence="4">cv. Hale</strain>
    </source>
</reference>
<sequence>MSWLRAAVHRAVEAGGKTTSLTRTVRNYADSVVLHAGNAVAEGAKIIQHRLGAGNSKSFRLTVKRLEEVSVSCRGIERVQLLRRWLVALKEIERLSSSAFSDNNSDDQILSDESKDSPRKPTMIYYVDPELGTMNFHNLFLYSQALEGITLSMILEAPNKEEVSLLLEIFGLCLAGGKEVHKAVMSSIQDLASALSSYQDEILIKREELLQYAQGAITGLKINADIARIDAEASSLVEKLDNMKAFHQSPDEALEQSSKETTSAMTKAFEDRLGQIELCSTLEALLLKKKSLTNGDSPELHAEKVDKLKVLSESLLNSTSKAERRILDHRSQKEEALNFRVAKSGEVSQLEKELAVEIENLEKQKEELEAALKKVSNSLNAARVRLSNAREEREQFDEASNQTLVHLKTKEDELARSISSCRVEADIVNTWIKFLEDTWALHTKFSQEKEKQVNAELERYGDYLVNLVIHLLTSYKELLEPSITRIRGVVGDLNSFQGSQIAPTIKDEDSKAINQRKNLEKEYLNLEVKFLTIFSMLNGVKEQYQIASKGISRKDDERVKELFNALEKSKEEYESIERPVLKVDSPKQRSDSPSSSPDSPFPISKQASDIPESKHDKKTELSIDNGQKVPAVVELEQLDSELGKDDTDYLSEEIGEWVFDELEKELKATS</sequence>
<evidence type="ECO:0000256" key="2">
    <source>
        <dbReference type="SAM" id="MobiDB-lite"/>
    </source>
</evidence>
<feature type="compositionally biased region" description="Low complexity" evidence="2">
    <location>
        <begin position="591"/>
        <end position="604"/>
    </location>
</feature>
<name>B9SG94_RICCO</name>
<evidence type="ECO:0000256" key="1">
    <source>
        <dbReference type="SAM" id="Coils"/>
    </source>
</evidence>
<keyword evidence="4" id="KW-1185">Reference proteome</keyword>
<gene>
    <name evidence="3" type="ORF">RCOM_0879800</name>
</gene>
<protein>
    <submittedName>
        <fullName evidence="3">Uncharacterized protein</fullName>
    </submittedName>
</protein>
<dbReference type="OrthoDB" id="2019255at2759"/>
<dbReference type="InParanoid" id="B9SG94"/>
<dbReference type="OMA" id="KMTHETP"/>
<dbReference type="AlphaFoldDB" id="B9SG94"/>
<dbReference type="PANTHER" id="PTHR34121">
    <property type="entry name" value="MYOSIN-11"/>
    <property type="match status" value="1"/>
</dbReference>
<feature type="region of interest" description="Disordered" evidence="2">
    <location>
        <begin position="577"/>
        <end position="629"/>
    </location>
</feature>
<feature type="compositionally biased region" description="Basic and acidic residues" evidence="2">
    <location>
        <begin position="611"/>
        <end position="621"/>
    </location>
</feature>